<dbReference type="EMBL" id="LN887523">
    <property type="protein sequence ID" value="CUR40216.1"/>
    <property type="molecule type" value="Genomic_DNA"/>
</dbReference>
<name>A0A0U5JUG9_LIMRT</name>
<accession>A0A0U5JUG9</accession>
<organism evidence="1 2">
    <name type="scientific">Limosilactobacillus reuteri</name>
    <name type="common">Lactobacillus reuteri</name>
    <dbReference type="NCBI Taxonomy" id="1598"/>
    <lineage>
        <taxon>Bacteria</taxon>
        <taxon>Bacillati</taxon>
        <taxon>Bacillota</taxon>
        <taxon>Bacilli</taxon>
        <taxon>Lactobacillales</taxon>
        <taxon>Lactobacillaceae</taxon>
        <taxon>Limosilactobacillus</taxon>
    </lineage>
</organism>
<evidence type="ECO:0000313" key="2">
    <source>
        <dbReference type="Proteomes" id="UP000235484"/>
    </source>
</evidence>
<reference evidence="2" key="1">
    <citation type="submission" date="2015-10" db="EMBL/GenBank/DDBJ databases">
        <authorList>
            <person name="Crossman L.C."/>
        </authorList>
    </citation>
    <scope>NUCLEOTIDE SEQUENCE [LARGE SCALE GENOMIC DNA]</scope>
    <source>
        <strain evidence="2">20-2</strain>
    </source>
</reference>
<evidence type="ECO:0000313" key="1">
    <source>
        <dbReference type="EMBL" id="CUR40216.1"/>
    </source>
</evidence>
<protein>
    <submittedName>
        <fullName evidence="1">Uncharacterized protein</fullName>
    </submittedName>
</protein>
<dbReference type="Proteomes" id="UP000235484">
    <property type="component" value="Unassembled WGS sequence"/>
</dbReference>
<sequence length="220" mass="26247">MIFESAVFSDERYILDDRQLYLLREAPRQMTIYALGDLRDLWKHEDYLADHFDFTGIYEPDPVDEKFDIIADRTAKMLRSIIKELVDKHTKNPWDRMHEFDVDYDGLIVTDVEYQSLLALPDSWLMTFLRHVVNLSNTYLDGLLEIGDAGIPVDMAFDPRSGDRSGYEFRRHDYHGETKKLNDINNWKKFIKNQNLTTDDLKRCDDVFWESYHRYHPVRL</sequence>
<dbReference type="AlphaFoldDB" id="A0A0U5JUG9"/>
<dbReference type="RefSeq" id="WP_231125330.1">
    <property type="nucleotide sequence ID" value="NZ_LN887523.1"/>
</dbReference>
<proteinExistence type="predicted"/>
<gene>
    <name evidence="1" type="ORF">LRLP16767_LR202_00273</name>
</gene>